<sequence length="120" mass="13018">MCLYKRLNGFWEGQCLRTVAIMAMRSVFLLFLTLMFVQTANGADCTKYTPGTAADLTSAPTACASVATNAPFNDSDRQNLLARLNLYRAQLANGCAVQKGGQYAPSGSNIIELVGRKLQF</sequence>
<evidence type="ECO:0000313" key="3">
    <source>
        <dbReference type="WBParaSite" id="Pan_g9871.t1"/>
    </source>
</evidence>
<name>A0A7E5A2D4_PANRE</name>
<protein>
    <submittedName>
        <fullName evidence="3">SCP domain-containing protein</fullName>
    </submittedName>
</protein>
<dbReference type="Gene3D" id="3.40.33.10">
    <property type="entry name" value="CAP"/>
    <property type="match status" value="1"/>
</dbReference>
<reference evidence="3" key="2">
    <citation type="submission" date="2020-10" db="UniProtKB">
        <authorList>
            <consortium name="WormBaseParasite"/>
        </authorList>
    </citation>
    <scope>IDENTIFICATION</scope>
</reference>
<dbReference type="WBParaSite" id="Pan_g9871.t1">
    <property type="protein sequence ID" value="Pan_g9871.t1"/>
    <property type="gene ID" value="Pan_g9871"/>
</dbReference>
<evidence type="ECO:0000313" key="2">
    <source>
        <dbReference type="Proteomes" id="UP000492821"/>
    </source>
</evidence>
<dbReference type="Proteomes" id="UP000492821">
    <property type="component" value="Unassembled WGS sequence"/>
</dbReference>
<dbReference type="InterPro" id="IPR035940">
    <property type="entry name" value="CAP_sf"/>
</dbReference>
<keyword evidence="1" id="KW-0732">Signal</keyword>
<organism evidence="2 3">
    <name type="scientific">Panagrellus redivivus</name>
    <name type="common">Microworm</name>
    <dbReference type="NCBI Taxonomy" id="6233"/>
    <lineage>
        <taxon>Eukaryota</taxon>
        <taxon>Metazoa</taxon>
        <taxon>Ecdysozoa</taxon>
        <taxon>Nematoda</taxon>
        <taxon>Chromadorea</taxon>
        <taxon>Rhabditida</taxon>
        <taxon>Tylenchina</taxon>
        <taxon>Panagrolaimomorpha</taxon>
        <taxon>Panagrolaimoidea</taxon>
        <taxon>Panagrolaimidae</taxon>
        <taxon>Panagrellus</taxon>
    </lineage>
</organism>
<dbReference type="SUPFAM" id="SSF55797">
    <property type="entry name" value="PR-1-like"/>
    <property type="match status" value="1"/>
</dbReference>
<reference evidence="2" key="1">
    <citation type="journal article" date="2013" name="Genetics">
        <title>The draft genome and transcriptome of Panagrellus redivivus are shaped by the harsh demands of a free-living lifestyle.</title>
        <authorList>
            <person name="Srinivasan J."/>
            <person name="Dillman A.R."/>
            <person name="Macchietto M.G."/>
            <person name="Heikkinen L."/>
            <person name="Lakso M."/>
            <person name="Fracchia K.M."/>
            <person name="Antoshechkin I."/>
            <person name="Mortazavi A."/>
            <person name="Wong G."/>
            <person name="Sternberg P.W."/>
        </authorList>
    </citation>
    <scope>NUCLEOTIDE SEQUENCE [LARGE SCALE GENOMIC DNA]</scope>
    <source>
        <strain evidence="2">MT8872</strain>
    </source>
</reference>
<feature type="chain" id="PRO_5028922722" evidence="1">
    <location>
        <begin position="43"/>
        <end position="120"/>
    </location>
</feature>
<dbReference type="AlphaFoldDB" id="A0A7E5A2D4"/>
<feature type="signal peptide" evidence="1">
    <location>
        <begin position="1"/>
        <end position="42"/>
    </location>
</feature>
<accession>A0A7E5A2D4</accession>
<evidence type="ECO:0000256" key="1">
    <source>
        <dbReference type="SAM" id="SignalP"/>
    </source>
</evidence>
<keyword evidence="2" id="KW-1185">Reference proteome</keyword>
<proteinExistence type="predicted"/>